<dbReference type="CDD" id="cd01129">
    <property type="entry name" value="PulE-GspE-like"/>
    <property type="match status" value="1"/>
</dbReference>
<keyword evidence="2" id="KW-0547">Nucleotide-binding</keyword>
<protein>
    <submittedName>
        <fullName evidence="5">MSHA biogenesis protein MshE</fullName>
    </submittedName>
</protein>
<evidence type="ECO:0000313" key="5">
    <source>
        <dbReference type="EMBL" id="AUH71964.1"/>
    </source>
</evidence>
<dbReference type="FunFam" id="3.30.450.90:FF:000001">
    <property type="entry name" value="Type II secretion system ATPase GspE"/>
    <property type="match status" value="1"/>
</dbReference>
<dbReference type="InterPro" id="IPR001482">
    <property type="entry name" value="T2SS/T4SS_dom"/>
</dbReference>
<dbReference type="PANTHER" id="PTHR30258">
    <property type="entry name" value="TYPE II SECRETION SYSTEM PROTEIN GSPE-RELATED"/>
    <property type="match status" value="1"/>
</dbReference>
<dbReference type="SUPFAM" id="SSF160246">
    <property type="entry name" value="EspE N-terminal domain-like"/>
    <property type="match status" value="1"/>
</dbReference>
<dbReference type="Pfam" id="PF05157">
    <property type="entry name" value="MshEN"/>
    <property type="match status" value="1"/>
</dbReference>
<name>A0A2H5FK97_9GAMM</name>
<comment type="similarity">
    <text evidence="1">Belongs to the GSP E family.</text>
</comment>
<dbReference type="GO" id="GO:0005886">
    <property type="term" value="C:plasma membrane"/>
    <property type="evidence" value="ECO:0007669"/>
    <property type="project" value="TreeGrafter"/>
</dbReference>
<evidence type="ECO:0000313" key="6">
    <source>
        <dbReference type="Proteomes" id="UP000234343"/>
    </source>
</evidence>
<keyword evidence="3" id="KW-0067">ATP-binding</keyword>
<organism evidence="5 6">
    <name type="scientific">Legionella sainthelensi</name>
    <dbReference type="NCBI Taxonomy" id="28087"/>
    <lineage>
        <taxon>Bacteria</taxon>
        <taxon>Pseudomonadati</taxon>
        <taxon>Pseudomonadota</taxon>
        <taxon>Gammaproteobacteria</taxon>
        <taxon>Legionellales</taxon>
        <taxon>Legionellaceae</taxon>
        <taxon>Legionella</taxon>
    </lineage>
</organism>
<gene>
    <name evidence="5" type="ORF">CAB17_07700</name>
</gene>
<evidence type="ECO:0000259" key="4">
    <source>
        <dbReference type="PROSITE" id="PS00662"/>
    </source>
</evidence>
<dbReference type="AlphaFoldDB" id="A0A2H5FK97"/>
<dbReference type="PANTHER" id="PTHR30258:SF29">
    <property type="entry name" value="MSHA PILUS ASSEMBLY ATPASE MSHE"/>
    <property type="match status" value="1"/>
</dbReference>
<dbReference type="InterPro" id="IPR003593">
    <property type="entry name" value="AAA+_ATPase"/>
</dbReference>
<dbReference type="InterPro" id="IPR037257">
    <property type="entry name" value="T2SS_E_N_sf"/>
</dbReference>
<dbReference type="EMBL" id="CP025491">
    <property type="protein sequence ID" value="AUH71964.1"/>
    <property type="molecule type" value="Genomic_DNA"/>
</dbReference>
<keyword evidence="6" id="KW-1185">Reference proteome</keyword>
<dbReference type="Gene3D" id="3.40.50.300">
    <property type="entry name" value="P-loop containing nucleotide triphosphate hydrolases"/>
    <property type="match status" value="1"/>
</dbReference>
<dbReference type="GO" id="GO:0016887">
    <property type="term" value="F:ATP hydrolysis activity"/>
    <property type="evidence" value="ECO:0007669"/>
    <property type="project" value="TreeGrafter"/>
</dbReference>
<dbReference type="InterPro" id="IPR027417">
    <property type="entry name" value="P-loop_NTPase"/>
</dbReference>
<evidence type="ECO:0000256" key="1">
    <source>
        <dbReference type="ARBA" id="ARBA00006611"/>
    </source>
</evidence>
<dbReference type="Gene3D" id="3.30.300.160">
    <property type="entry name" value="Type II secretion system, protein E, N-terminal domain"/>
    <property type="match status" value="1"/>
</dbReference>
<dbReference type="InterPro" id="IPR007831">
    <property type="entry name" value="T2SS_GspE_N"/>
</dbReference>
<evidence type="ECO:0000256" key="3">
    <source>
        <dbReference type="ARBA" id="ARBA00022840"/>
    </source>
</evidence>
<dbReference type="Pfam" id="PF00437">
    <property type="entry name" value="T2SSE"/>
    <property type="match status" value="1"/>
</dbReference>
<dbReference type="GO" id="GO:0005524">
    <property type="term" value="F:ATP binding"/>
    <property type="evidence" value="ECO:0007669"/>
    <property type="project" value="UniProtKB-KW"/>
</dbReference>
<dbReference type="PROSITE" id="PS00662">
    <property type="entry name" value="T2SP_E"/>
    <property type="match status" value="1"/>
</dbReference>
<sequence>MERIRLGELLLKEKLVTQESMDKAIDLQKKSGEKLGHILVEMGVISEEEVLKFIANQLKIAYVDLSHYEIDKNLTHLLPEIYARRYRALIIGEEDGALIVAMSDPQDINAFDAISKILKQPIKMAVVSELALLKVFDRVYRRTQDISNFAQELSHEILEEFKEQKDDLFDESQESEEQAPVVKLLNSLFRDAVQARASDIHIEPGEHSLRIRFRVDGLLNENILDEKRILGALVQRLKLRAHLDIAEKRIPQDGRFNFKIKGKSFDVRVSTLPTANGESVVMRLLDQSAHITDLNQLGIGHKIVKRIENIYSKPYGMLLVTGPTGSGKTTTLYSVLQRINSPERKILTVEDPIEYRIERVNQVQVNPKIDLTFARVLRAMLRQDPDVIMVGEIRDAETAQIAMRAAITGHLVLATLHTNDAMTSAMRLIDMGSEGYMVAAAVKGIIGQRLVRNLCDNCVNNAPLDPHEIVWLESMKVDVNQSFKKAKGCSSCNYCGYLGRTGVYELLELNKDMLIALRHNDSNSFVKAALACETYHPLSESVLELVKKGITSVSEAIRVVGQLDEEFMRR</sequence>
<dbReference type="SUPFAM" id="SSF52540">
    <property type="entry name" value="P-loop containing nucleoside triphosphate hydrolases"/>
    <property type="match status" value="1"/>
</dbReference>
<dbReference type="Gene3D" id="3.30.450.90">
    <property type="match status" value="1"/>
</dbReference>
<accession>A0A2H5FK97</accession>
<evidence type="ECO:0000256" key="2">
    <source>
        <dbReference type="ARBA" id="ARBA00022741"/>
    </source>
</evidence>
<feature type="domain" description="Bacterial type II secretion system protein E" evidence="4">
    <location>
        <begin position="381"/>
        <end position="395"/>
    </location>
</feature>
<proteinExistence type="inferred from homology"/>
<dbReference type="SMART" id="SM00382">
    <property type="entry name" value="AAA"/>
    <property type="match status" value="1"/>
</dbReference>
<dbReference type="Proteomes" id="UP000234343">
    <property type="component" value="Chromosome"/>
</dbReference>
<reference evidence="5 6" key="1">
    <citation type="submission" date="2017-12" db="EMBL/GenBank/DDBJ databases">
        <title>Legionella sainthelensi LA01-117, whole genome sequence of a clinical isolate from New Zealand.</title>
        <authorList>
            <person name="Cree S.L."/>
            <person name="Slow S."/>
            <person name="Kennedy M.A."/>
            <person name="Murdoch D.R."/>
            <person name="Biggs P.J."/>
            <person name="Anderson T."/>
        </authorList>
    </citation>
    <scope>NUCLEOTIDE SEQUENCE [LARGE SCALE GENOMIC DNA]</scope>
    <source>
        <strain evidence="5 6">LA01-117</strain>
    </source>
</reference>
<dbReference type="KEGG" id="lsh:CAB17_07700"/>
<dbReference type="RefSeq" id="WP_101899625.1">
    <property type="nucleotide sequence ID" value="NZ_CP025491.2"/>
</dbReference>
<dbReference type="FunFam" id="3.30.300.160:FF:000002">
    <property type="entry name" value="Type II secretion system protein E"/>
    <property type="match status" value="1"/>
</dbReference>